<dbReference type="Gene3D" id="3.40.50.850">
    <property type="entry name" value="Isochorismatase-like"/>
    <property type="match status" value="1"/>
</dbReference>
<dbReference type="Proteomes" id="UP000681075">
    <property type="component" value="Unassembled WGS sequence"/>
</dbReference>
<dbReference type="SUPFAM" id="SSF52499">
    <property type="entry name" value="Isochorismatase-like hydrolases"/>
    <property type="match status" value="1"/>
</dbReference>
<organism evidence="2 3">
    <name type="scientific">Roseiterribacter gracilis</name>
    <dbReference type="NCBI Taxonomy" id="2812848"/>
    <lineage>
        <taxon>Bacteria</taxon>
        <taxon>Pseudomonadati</taxon>
        <taxon>Pseudomonadota</taxon>
        <taxon>Alphaproteobacteria</taxon>
        <taxon>Rhodospirillales</taxon>
        <taxon>Roseiterribacteraceae</taxon>
        <taxon>Roseiterribacter</taxon>
    </lineage>
</organism>
<proteinExistence type="predicted"/>
<dbReference type="InterPro" id="IPR050993">
    <property type="entry name" value="Isochorismatase_domain"/>
</dbReference>
<dbReference type="AlphaFoldDB" id="A0A8S8X6K8"/>
<dbReference type="InterPro" id="IPR000868">
    <property type="entry name" value="Isochorismatase-like_dom"/>
</dbReference>
<protein>
    <submittedName>
        <fullName evidence="2">Isochorismatase</fullName>
    </submittedName>
</protein>
<name>A0A8S8X6K8_9PROT</name>
<reference evidence="2" key="1">
    <citation type="submission" date="2021-02" db="EMBL/GenBank/DDBJ databases">
        <title>Genome sequence of Rhodospirillales sp. strain TMPK1 isolated from soil.</title>
        <authorList>
            <person name="Nakai R."/>
            <person name="Kusada H."/>
            <person name="Tamaki H."/>
        </authorList>
    </citation>
    <scope>NUCLEOTIDE SEQUENCE</scope>
    <source>
        <strain evidence="2">TMPK1</strain>
    </source>
</reference>
<evidence type="ECO:0000313" key="3">
    <source>
        <dbReference type="Proteomes" id="UP000681075"/>
    </source>
</evidence>
<sequence>MKFRLHQAQSALLLVDLQTLLLPAIEHGAAVVARAAFLAQVARLLDVPVFATEQNPAGLGPTEPSLVPLIDRTLTKFAFDATAEPGLLAALPDRAQIVVAGSEAHVCVLQTAIGLHHAGRSVAVVADAVGSRRASDRETALARLRAAGIDVVSAEMVAFEWLGRSDHPRFRDVLKLLRE</sequence>
<comment type="caution">
    <text evidence="2">The sequence shown here is derived from an EMBL/GenBank/DDBJ whole genome shotgun (WGS) entry which is preliminary data.</text>
</comment>
<evidence type="ECO:0000259" key="1">
    <source>
        <dbReference type="Pfam" id="PF00857"/>
    </source>
</evidence>
<dbReference type="EMBL" id="BOPV01000001">
    <property type="protein sequence ID" value="GIL38868.1"/>
    <property type="molecule type" value="Genomic_DNA"/>
</dbReference>
<evidence type="ECO:0000313" key="2">
    <source>
        <dbReference type="EMBL" id="GIL38868.1"/>
    </source>
</evidence>
<accession>A0A8S8X6K8</accession>
<dbReference type="RefSeq" id="WP_420241929.1">
    <property type="nucleotide sequence ID" value="NZ_BOPV01000001.1"/>
</dbReference>
<feature type="domain" description="Isochorismatase-like" evidence="1">
    <location>
        <begin position="10"/>
        <end position="155"/>
    </location>
</feature>
<gene>
    <name evidence="2" type="ORF">TMPK1_11050</name>
</gene>
<dbReference type="Pfam" id="PF00857">
    <property type="entry name" value="Isochorismatase"/>
    <property type="match status" value="1"/>
</dbReference>
<dbReference type="PANTHER" id="PTHR14119:SF3">
    <property type="entry name" value="ISOCHORISMATASE DOMAIN-CONTAINING PROTEIN 2"/>
    <property type="match status" value="1"/>
</dbReference>
<dbReference type="PANTHER" id="PTHR14119">
    <property type="entry name" value="HYDROLASE"/>
    <property type="match status" value="1"/>
</dbReference>
<keyword evidence="3" id="KW-1185">Reference proteome</keyword>
<dbReference type="InterPro" id="IPR036380">
    <property type="entry name" value="Isochorismatase-like_sf"/>
</dbReference>